<name>A0A166J7T4_9AGAM</name>
<sequence>MRNSVNEHATLHIHGLPTELLQRIFMFALPHFPSLYKHWEAPLLLGDVCRLWRDLSRAAPLPWSTIEVPEYGDVGEKRLLTWLERSRDCSLIIRYHSTSADRADAEWGPIISCAGRIEHVDAWNTSEMLPLLLPVDRRHDFDRLKSLHLILVAGGNAYGIVDLATGLPQLSDIRVRGISFEHIVLPSGQLITCFCQVSDNAAFAQFVHAAVNLADCHIINFGSLAPLAVVVHHEKLEKLTVQAPRFSYGTGFGRIMQRYGGLAEDFDPK</sequence>
<protein>
    <recommendedName>
        <fullName evidence="3">F-box domain-containing protein</fullName>
    </recommendedName>
</protein>
<accession>A0A166J7T4</accession>
<evidence type="ECO:0008006" key="3">
    <source>
        <dbReference type="Google" id="ProtNLM"/>
    </source>
</evidence>
<organism evidence="1 2">
    <name type="scientific">Athelia psychrophila</name>
    <dbReference type="NCBI Taxonomy" id="1759441"/>
    <lineage>
        <taxon>Eukaryota</taxon>
        <taxon>Fungi</taxon>
        <taxon>Dikarya</taxon>
        <taxon>Basidiomycota</taxon>
        <taxon>Agaricomycotina</taxon>
        <taxon>Agaricomycetes</taxon>
        <taxon>Agaricomycetidae</taxon>
        <taxon>Atheliales</taxon>
        <taxon>Atheliaceae</taxon>
        <taxon>Athelia</taxon>
    </lineage>
</organism>
<evidence type="ECO:0000313" key="1">
    <source>
        <dbReference type="EMBL" id="KZP20581.1"/>
    </source>
</evidence>
<dbReference type="OrthoDB" id="2269034at2759"/>
<dbReference type="EMBL" id="KV417554">
    <property type="protein sequence ID" value="KZP20581.1"/>
    <property type="molecule type" value="Genomic_DNA"/>
</dbReference>
<evidence type="ECO:0000313" key="2">
    <source>
        <dbReference type="Proteomes" id="UP000076532"/>
    </source>
</evidence>
<reference evidence="1 2" key="1">
    <citation type="journal article" date="2016" name="Mol. Biol. Evol.">
        <title>Comparative Genomics of Early-Diverging Mushroom-Forming Fungi Provides Insights into the Origins of Lignocellulose Decay Capabilities.</title>
        <authorList>
            <person name="Nagy L.G."/>
            <person name="Riley R."/>
            <person name="Tritt A."/>
            <person name="Adam C."/>
            <person name="Daum C."/>
            <person name="Floudas D."/>
            <person name="Sun H."/>
            <person name="Yadav J.S."/>
            <person name="Pangilinan J."/>
            <person name="Larsson K.H."/>
            <person name="Matsuura K."/>
            <person name="Barry K."/>
            <person name="Labutti K."/>
            <person name="Kuo R."/>
            <person name="Ohm R.A."/>
            <person name="Bhattacharya S.S."/>
            <person name="Shirouzu T."/>
            <person name="Yoshinaga Y."/>
            <person name="Martin F.M."/>
            <person name="Grigoriev I.V."/>
            <person name="Hibbett D.S."/>
        </authorList>
    </citation>
    <scope>NUCLEOTIDE SEQUENCE [LARGE SCALE GENOMIC DNA]</scope>
    <source>
        <strain evidence="1 2">CBS 109695</strain>
    </source>
</reference>
<proteinExistence type="predicted"/>
<keyword evidence="2" id="KW-1185">Reference proteome</keyword>
<dbReference type="AlphaFoldDB" id="A0A166J7T4"/>
<dbReference type="Proteomes" id="UP000076532">
    <property type="component" value="Unassembled WGS sequence"/>
</dbReference>
<gene>
    <name evidence="1" type="ORF">FIBSPDRAFT_1044834</name>
</gene>